<dbReference type="EMBL" id="JAOQIO010000124">
    <property type="protein sequence ID" value="MCU6798138.1"/>
    <property type="molecule type" value="Genomic_DNA"/>
</dbReference>
<dbReference type="PANTHER" id="PTHR33204:SF37">
    <property type="entry name" value="HTH-TYPE TRANSCRIPTIONAL REGULATOR YODB"/>
    <property type="match status" value="1"/>
</dbReference>
<evidence type="ECO:0000313" key="5">
    <source>
        <dbReference type="EMBL" id="MCU6798138.1"/>
    </source>
</evidence>
<keyword evidence="2" id="KW-0238">DNA-binding</keyword>
<evidence type="ECO:0000256" key="1">
    <source>
        <dbReference type="ARBA" id="ARBA00023015"/>
    </source>
</evidence>
<name>A0ABT2UU07_9BACL</name>
<dbReference type="PANTHER" id="PTHR33204">
    <property type="entry name" value="TRANSCRIPTIONAL REGULATOR, MARR FAMILY"/>
    <property type="match status" value="1"/>
</dbReference>
<keyword evidence="6" id="KW-1185">Reference proteome</keyword>
<accession>A0ABT2UU07</accession>
<evidence type="ECO:0000256" key="3">
    <source>
        <dbReference type="ARBA" id="ARBA00023163"/>
    </source>
</evidence>
<evidence type="ECO:0000259" key="4">
    <source>
        <dbReference type="PROSITE" id="PS51118"/>
    </source>
</evidence>
<evidence type="ECO:0000256" key="2">
    <source>
        <dbReference type="ARBA" id="ARBA00023125"/>
    </source>
</evidence>
<proteinExistence type="predicted"/>
<comment type="caution">
    <text evidence="5">The sequence shown here is derived from an EMBL/GenBank/DDBJ whole genome shotgun (WGS) entry which is preliminary data.</text>
</comment>
<dbReference type="InterPro" id="IPR036388">
    <property type="entry name" value="WH-like_DNA-bd_sf"/>
</dbReference>
<dbReference type="InterPro" id="IPR002577">
    <property type="entry name" value="HTH_HxlR"/>
</dbReference>
<feature type="domain" description="HTH hxlR-type" evidence="4">
    <location>
        <begin position="19"/>
        <end position="117"/>
    </location>
</feature>
<dbReference type="RefSeq" id="WP_262688793.1">
    <property type="nucleotide sequence ID" value="NZ_JAOQIO010000124.1"/>
</dbReference>
<dbReference type="InterPro" id="IPR036390">
    <property type="entry name" value="WH_DNA-bd_sf"/>
</dbReference>
<evidence type="ECO:0000313" key="6">
    <source>
        <dbReference type="Proteomes" id="UP001652445"/>
    </source>
</evidence>
<keyword evidence="3" id="KW-0804">Transcription</keyword>
<gene>
    <name evidence="5" type="ORF">OB236_39030</name>
</gene>
<dbReference type="PROSITE" id="PS51118">
    <property type="entry name" value="HTH_HXLR"/>
    <property type="match status" value="1"/>
</dbReference>
<dbReference type="Gene3D" id="1.10.10.10">
    <property type="entry name" value="Winged helix-like DNA-binding domain superfamily/Winged helix DNA-binding domain"/>
    <property type="match status" value="1"/>
</dbReference>
<dbReference type="Proteomes" id="UP001652445">
    <property type="component" value="Unassembled WGS sequence"/>
</dbReference>
<dbReference type="Pfam" id="PF01638">
    <property type="entry name" value="HxlR"/>
    <property type="match status" value="1"/>
</dbReference>
<dbReference type="SUPFAM" id="SSF46785">
    <property type="entry name" value="Winged helix' DNA-binding domain"/>
    <property type="match status" value="1"/>
</dbReference>
<sequence>MTSSSSIKPIQPDISISVCGYSKVLEIISNKWTALVIYSLEDGTIRYGEMRRRIEGISKKMLTQTLRQLERDGLVQRDITPSIPPIVAYSLTSLGETLLQPMRELKQWTRDHYSLVENARAAYDQSYSQE</sequence>
<keyword evidence="1" id="KW-0805">Transcription regulation</keyword>
<organism evidence="5 6">
    <name type="scientific">Paenibacillus baimaensis</name>
    <dbReference type="NCBI Taxonomy" id="2982185"/>
    <lineage>
        <taxon>Bacteria</taxon>
        <taxon>Bacillati</taxon>
        <taxon>Bacillota</taxon>
        <taxon>Bacilli</taxon>
        <taxon>Bacillales</taxon>
        <taxon>Paenibacillaceae</taxon>
        <taxon>Paenibacillus</taxon>
    </lineage>
</organism>
<protein>
    <submittedName>
        <fullName evidence="5">Helix-turn-helix transcriptional regulator</fullName>
    </submittedName>
</protein>
<reference evidence="5 6" key="1">
    <citation type="submission" date="2022-09" db="EMBL/GenBank/DDBJ databases">
        <authorList>
            <person name="Han X.L."/>
            <person name="Wang Q."/>
            <person name="Lu T."/>
        </authorList>
    </citation>
    <scope>NUCLEOTIDE SEQUENCE [LARGE SCALE GENOMIC DNA]</scope>
    <source>
        <strain evidence="5 6">WQ 127069</strain>
    </source>
</reference>